<evidence type="ECO:0000313" key="2">
    <source>
        <dbReference type="EMBL" id="SFA80779.1"/>
    </source>
</evidence>
<evidence type="ECO:0000256" key="1">
    <source>
        <dbReference type="SAM" id="SignalP"/>
    </source>
</evidence>
<evidence type="ECO:0000313" key="3">
    <source>
        <dbReference type="Proteomes" id="UP000198790"/>
    </source>
</evidence>
<organism evidence="2 3">
    <name type="scientific">Algoriphagus aquimarinus</name>
    <dbReference type="NCBI Taxonomy" id="237018"/>
    <lineage>
        <taxon>Bacteria</taxon>
        <taxon>Pseudomonadati</taxon>
        <taxon>Bacteroidota</taxon>
        <taxon>Cytophagia</taxon>
        <taxon>Cytophagales</taxon>
        <taxon>Cyclobacteriaceae</taxon>
        <taxon>Algoriphagus</taxon>
    </lineage>
</organism>
<feature type="signal peptide" evidence="1">
    <location>
        <begin position="1"/>
        <end position="21"/>
    </location>
</feature>
<name>A0A1I0VWH5_9BACT</name>
<protein>
    <recommendedName>
        <fullName evidence="4">Porin</fullName>
    </recommendedName>
</protein>
<reference evidence="2 3" key="1">
    <citation type="submission" date="2016-10" db="EMBL/GenBank/DDBJ databases">
        <authorList>
            <person name="de Groot N.N."/>
        </authorList>
    </citation>
    <scope>NUCLEOTIDE SEQUENCE [LARGE SCALE GENOMIC DNA]</scope>
    <source>
        <strain evidence="2 3">DSM 23399</strain>
    </source>
</reference>
<sequence>MKLSTLTLLSCAMLTSGIVLAQEKTELQYFRQNSKEGLNVFETPKEKGGDFDKVRVFIGGDFALQFQSINHSNSLNNLVELGSNFNLPSANLNINTQLADGLRLHLRTYLSAKHHNEAWVKGGYLQIDRLGFIKEGFLDGIMDYTTLTFGMDEFNYGDAHFRRSDNARAIYNPFIGNYIMDSFATEAFGEVTVQKDGLIAIVGLTNGKLNQSVVVNDNTDNKPSFYGKLGVDKQLNDDLRFRLTGSWYLNKGTTTGTWLYGGDRAGGRYYNVLQPLEGASNDFEGRFNPRFKQMTAFQINPFIKYKGLEFFGILESVGNSEEQGDGNFTQLSGELLYRFGGTEQFYLGGRYNTVKGKNKASDTSDIEISRLNIGGGWFMTKNVIVKLEYMNQEYKNGFNATSIYNGAKFNGVNLEAAISF</sequence>
<dbReference type="SUPFAM" id="SSF56935">
    <property type="entry name" value="Porins"/>
    <property type="match status" value="1"/>
</dbReference>
<dbReference type="RefSeq" id="WP_092894508.1">
    <property type="nucleotide sequence ID" value="NZ_CAXBKE010000002.1"/>
</dbReference>
<keyword evidence="1" id="KW-0732">Signal</keyword>
<dbReference type="EMBL" id="FOKK01000001">
    <property type="protein sequence ID" value="SFA80779.1"/>
    <property type="molecule type" value="Genomic_DNA"/>
</dbReference>
<proteinExistence type="predicted"/>
<evidence type="ECO:0008006" key="4">
    <source>
        <dbReference type="Google" id="ProtNLM"/>
    </source>
</evidence>
<dbReference type="OrthoDB" id="638836at2"/>
<dbReference type="AlphaFoldDB" id="A0A1I0VWH5"/>
<accession>A0A1I0VWH5</accession>
<feature type="chain" id="PRO_5011721371" description="Porin" evidence="1">
    <location>
        <begin position="22"/>
        <end position="420"/>
    </location>
</feature>
<keyword evidence="3" id="KW-1185">Reference proteome</keyword>
<dbReference type="STRING" id="237018.SAMN04489723_101421"/>
<dbReference type="Proteomes" id="UP000198790">
    <property type="component" value="Unassembled WGS sequence"/>
</dbReference>
<gene>
    <name evidence="2" type="ORF">SAMN04489723_101421</name>
</gene>